<protein>
    <submittedName>
        <fullName evidence="1">Uncharacterized protein</fullName>
    </submittedName>
</protein>
<name>A0A4U6XDU9_9PEZI</name>
<reference evidence="1 2" key="1">
    <citation type="journal article" date="2019" name="PLoS ONE">
        <title>Comparative genome analysis indicates high evolutionary potential of pathogenicity genes in Colletotrichum tanaceti.</title>
        <authorList>
            <person name="Lelwala R.V."/>
            <person name="Korhonen P.K."/>
            <person name="Young N.D."/>
            <person name="Scott J.B."/>
            <person name="Ades P.A."/>
            <person name="Gasser R.B."/>
            <person name="Taylor P.W.J."/>
        </authorList>
    </citation>
    <scope>NUCLEOTIDE SEQUENCE [LARGE SCALE GENOMIC DNA]</scope>
    <source>
        <strain evidence="1">BRIP57314</strain>
    </source>
</reference>
<accession>A0A4U6XDU9</accession>
<dbReference type="Proteomes" id="UP000310108">
    <property type="component" value="Unassembled WGS sequence"/>
</dbReference>
<comment type="caution">
    <text evidence="1">The sequence shown here is derived from an EMBL/GenBank/DDBJ whole genome shotgun (WGS) entry which is preliminary data.</text>
</comment>
<keyword evidence="2" id="KW-1185">Reference proteome</keyword>
<sequence>MSAIDVPDMAHERSVWVMKGLQGRSNLYHNIMSTGSKQKSCGNVAEPYVELPKECKLKTAASSKISQP</sequence>
<proteinExistence type="predicted"/>
<dbReference type="AlphaFoldDB" id="A0A4U6XDU9"/>
<evidence type="ECO:0000313" key="2">
    <source>
        <dbReference type="Proteomes" id="UP000310108"/>
    </source>
</evidence>
<evidence type="ECO:0000313" key="1">
    <source>
        <dbReference type="EMBL" id="TKW53961.1"/>
    </source>
</evidence>
<organism evidence="1 2">
    <name type="scientific">Colletotrichum tanaceti</name>
    <dbReference type="NCBI Taxonomy" id="1306861"/>
    <lineage>
        <taxon>Eukaryota</taxon>
        <taxon>Fungi</taxon>
        <taxon>Dikarya</taxon>
        <taxon>Ascomycota</taxon>
        <taxon>Pezizomycotina</taxon>
        <taxon>Sordariomycetes</taxon>
        <taxon>Hypocreomycetidae</taxon>
        <taxon>Glomerellales</taxon>
        <taxon>Glomerellaceae</taxon>
        <taxon>Colletotrichum</taxon>
        <taxon>Colletotrichum destructivum species complex</taxon>
    </lineage>
</organism>
<dbReference type="EMBL" id="PJEX01000161">
    <property type="protein sequence ID" value="TKW53961.1"/>
    <property type="molecule type" value="Genomic_DNA"/>
</dbReference>
<gene>
    <name evidence="1" type="ORF">CTA1_2865</name>
</gene>